<sequence length="177" mass="19774">MKKFYLLFAMMAVLCTACDEDENLDRDPRVFTVDDSGKLTGITKQYMIVTVPADMQSLDVNMVSDGKITFTTEKSVPGVSADYIPGYTFEDGVIHDYIAYTREAKKKPRFLQAIKFNVANPLVVKQDTAEIAIDCVLPDDPAKDTKVIIALVGGSEYKVETKNLTKKQLEKLYGIEE</sequence>
<evidence type="ECO:0000313" key="1">
    <source>
        <dbReference type="EMBL" id="MEY8245859.1"/>
    </source>
</evidence>
<reference evidence="1 2" key="1">
    <citation type="submission" date="2024-03" db="EMBL/GenBank/DDBJ databases">
        <title>Mouse gut bacterial collection (mGBC) of GemPharmatech.</title>
        <authorList>
            <person name="He Y."/>
            <person name="Dong L."/>
            <person name="Wu D."/>
            <person name="Gao X."/>
            <person name="Lin Z."/>
        </authorList>
    </citation>
    <scope>NUCLEOTIDE SEQUENCE [LARGE SCALE GENOMIC DNA]</scope>
    <source>
        <strain evidence="1 2">54-13</strain>
    </source>
</reference>
<accession>A0ABV4D0J2</accession>
<comment type="caution">
    <text evidence="1">The sequence shown here is derived from an EMBL/GenBank/DDBJ whole genome shotgun (WGS) entry which is preliminary data.</text>
</comment>
<dbReference type="EMBL" id="JBCLPP010000025">
    <property type="protein sequence ID" value="MEY8245859.1"/>
    <property type="molecule type" value="Genomic_DNA"/>
</dbReference>
<dbReference type="Proteomes" id="UP001565200">
    <property type="component" value="Unassembled WGS sequence"/>
</dbReference>
<organism evidence="1 2">
    <name type="scientific">Heminiphilus faecis</name>
    <dbReference type="NCBI Taxonomy" id="2601703"/>
    <lineage>
        <taxon>Bacteria</taxon>
        <taxon>Pseudomonadati</taxon>
        <taxon>Bacteroidota</taxon>
        <taxon>Bacteroidia</taxon>
        <taxon>Bacteroidales</taxon>
        <taxon>Muribaculaceae</taxon>
        <taxon>Heminiphilus</taxon>
    </lineage>
</organism>
<dbReference type="RefSeq" id="WP_121699022.1">
    <property type="nucleotide sequence ID" value="NZ_JBCLPP010000025.1"/>
</dbReference>
<name>A0ABV4D0J2_9BACT</name>
<evidence type="ECO:0000313" key="2">
    <source>
        <dbReference type="Proteomes" id="UP001565200"/>
    </source>
</evidence>
<keyword evidence="2" id="KW-1185">Reference proteome</keyword>
<proteinExistence type="predicted"/>
<gene>
    <name evidence="1" type="ORF">AAK873_09565</name>
</gene>
<protein>
    <submittedName>
        <fullName evidence="1">Uncharacterized protein</fullName>
    </submittedName>
</protein>